<evidence type="ECO:0000313" key="2">
    <source>
        <dbReference type="Proteomes" id="UP001597045"/>
    </source>
</evidence>
<proteinExistence type="predicted"/>
<name>A0ABW3M5S9_9PSEU</name>
<gene>
    <name evidence="1" type="ORF">ACFQ1S_11055</name>
</gene>
<keyword evidence="2" id="KW-1185">Reference proteome</keyword>
<protein>
    <submittedName>
        <fullName evidence="1">Uncharacterized protein</fullName>
    </submittedName>
</protein>
<comment type="caution">
    <text evidence="1">The sequence shown here is derived from an EMBL/GenBank/DDBJ whole genome shotgun (WGS) entry which is preliminary data.</text>
</comment>
<accession>A0ABW3M5S9</accession>
<reference evidence="2" key="1">
    <citation type="journal article" date="2019" name="Int. J. Syst. Evol. Microbiol.">
        <title>The Global Catalogue of Microorganisms (GCM) 10K type strain sequencing project: providing services to taxonomists for standard genome sequencing and annotation.</title>
        <authorList>
            <consortium name="The Broad Institute Genomics Platform"/>
            <consortium name="The Broad Institute Genome Sequencing Center for Infectious Disease"/>
            <person name="Wu L."/>
            <person name="Ma J."/>
        </authorList>
    </citation>
    <scope>NUCLEOTIDE SEQUENCE [LARGE SCALE GENOMIC DNA]</scope>
    <source>
        <strain evidence="2">JCM 31486</strain>
    </source>
</reference>
<sequence length="52" mass="5897">MVTFYLVKEVRTGSPALPIDEDTPGAVRVLFDQLTLGDTFWPLELFVRKARS</sequence>
<evidence type="ECO:0000313" key="1">
    <source>
        <dbReference type="EMBL" id="MFD1046065.1"/>
    </source>
</evidence>
<organism evidence="1 2">
    <name type="scientific">Kibdelosporangium lantanae</name>
    <dbReference type="NCBI Taxonomy" id="1497396"/>
    <lineage>
        <taxon>Bacteria</taxon>
        <taxon>Bacillati</taxon>
        <taxon>Actinomycetota</taxon>
        <taxon>Actinomycetes</taxon>
        <taxon>Pseudonocardiales</taxon>
        <taxon>Pseudonocardiaceae</taxon>
        <taxon>Kibdelosporangium</taxon>
    </lineage>
</organism>
<dbReference type="Proteomes" id="UP001597045">
    <property type="component" value="Unassembled WGS sequence"/>
</dbReference>
<dbReference type="EMBL" id="JBHTIS010000508">
    <property type="protein sequence ID" value="MFD1046065.1"/>
    <property type="molecule type" value="Genomic_DNA"/>
</dbReference>